<gene>
    <name evidence="2" type="ORF">CKY39_08030</name>
</gene>
<evidence type="ECO:0000313" key="2">
    <source>
        <dbReference type="EMBL" id="ATA53163.1"/>
    </source>
</evidence>
<dbReference type="KEGG" id="vbo:CKY39_08030"/>
<evidence type="ECO:0000256" key="1">
    <source>
        <dbReference type="SAM" id="MobiDB-lite"/>
    </source>
</evidence>
<sequence>MVEELQLSKELAFNIMRTARGKLTLEKRTFSKYYSDAKTVLELHDEGYFYSPRMQAFFDSLASSSSLGISLKTFELGQPLQVCPSSGWYYADIFNELLETIRAHCRTRKYRASLRKHRNNCKRPVGRFLMWEAELFRSRSRHLMVLMHLGSHRRHRMHVTPELIQTHLDRMLDASSHPLLKGIWDYAWRIEEGRRTGLHAHLLVSYDTWRNNGIAVARELGEYWETHATDGMGTYWNGNRDGWIQRSKKQGTGLGTGKIDHDDLAARTGLRKILRYMAKADQYLTRKSGPKYRTFALSQPEEKKVQGRPRRGQAS</sequence>
<proteinExistence type="predicted"/>
<reference evidence="2 3" key="1">
    <citation type="submission" date="2017-09" db="EMBL/GenBank/DDBJ databases">
        <title>The diverse metabolic capabilities of V. boronicumulans make it an excellent choice for continued studies on novel biodegradation.</title>
        <authorList>
            <person name="Sun S."/>
        </authorList>
    </citation>
    <scope>NUCLEOTIDE SEQUENCE [LARGE SCALE GENOMIC DNA]</scope>
    <source>
        <strain evidence="2 3">J1</strain>
    </source>
</reference>
<evidence type="ECO:0000313" key="3">
    <source>
        <dbReference type="Proteomes" id="UP000217154"/>
    </source>
</evidence>
<feature type="compositionally biased region" description="Basic residues" evidence="1">
    <location>
        <begin position="306"/>
        <end position="315"/>
    </location>
</feature>
<organism evidence="2 3">
    <name type="scientific">Variovorax boronicumulans</name>
    <dbReference type="NCBI Taxonomy" id="436515"/>
    <lineage>
        <taxon>Bacteria</taxon>
        <taxon>Pseudomonadati</taxon>
        <taxon>Pseudomonadota</taxon>
        <taxon>Betaproteobacteria</taxon>
        <taxon>Burkholderiales</taxon>
        <taxon>Comamonadaceae</taxon>
        <taxon>Variovorax</taxon>
    </lineage>
</organism>
<dbReference type="EMBL" id="CP023284">
    <property type="protein sequence ID" value="ATA53163.1"/>
    <property type="molecule type" value="Genomic_DNA"/>
</dbReference>
<feature type="region of interest" description="Disordered" evidence="1">
    <location>
        <begin position="291"/>
        <end position="315"/>
    </location>
</feature>
<name>A0A250DGR7_9BURK</name>
<protein>
    <recommendedName>
        <fullName evidence="4">Inovirus Gp2 family protein</fullName>
    </recommendedName>
</protein>
<evidence type="ECO:0008006" key="4">
    <source>
        <dbReference type="Google" id="ProtNLM"/>
    </source>
</evidence>
<accession>A0A250DGR7</accession>
<dbReference type="Proteomes" id="UP000217154">
    <property type="component" value="Chromosome"/>
</dbReference>
<dbReference type="AlphaFoldDB" id="A0A250DGR7"/>